<name>A0A7C8NLA1_ORBOL</name>
<reference evidence="5 6" key="1">
    <citation type="submission" date="2019-06" db="EMBL/GenBank/DDBJ databases">
        <authorList>
            <person name="Palmer J.M."/>
        </authorList>
    </citation>
    <scope>NUCLEOTIDE SEQUENCE [LARGE SCALE GENOMIC DNA]</scope>
    <source>
        <strain evidence="3 5">TWF102</strain>
        <strain evidence="4 6">TWF703</strain>
    </source>
</reference>
<proteinExistence type="predicted"/>
<dbReference type="EMBL" id="WIQZ01000105">
    <property type="protein sequence ID" value="KAF3123875.1"/>
    <property type="molecule type" value="Genomic_DNA"/>
</dbReference>
<feature type="compositionally biased region" description="Polar residues" evidence="1">
    <location>
        <begin position="709"/>
        <end position="725"/>
    </location>
</feature>
<feature type="compositionally biased region" description="Low complexity" evidence="1">
    <location>
        <begin position="169"/>
        <end position="191"/>
    </location>
</feature>
<feature type="region of interest" description="Disordered" evidence="1">
    <location>
        <begin position="325"/>
        <end position="346"/>
    </location>
</feature>
<dbReference type="Proteomes" id="UP000480548">
    <property type="component" value="Unassembled WGS sequence"/>
</dbReference>
<gene>
    <name evidence="3" type="ORF">TWF102_003764</name>
    <name evidence="4" type="ORF">TWF703_000585</name>
</gene>
<feature type="compositionally biased region" description="Acidic residues" evidence="1">
    <location>
        <begin position="561"/>
        <end position="574"/>
    </location>
</feature>
<feature type="region of interest" description="Disordered" evidence="1">
    <location>
        <begin position="1"/>
        <end position="121"/>
    </location>
</feature>
<feature type="region of interest" description="Disordered" evidence="1">
    <location>
        <begin position="161"/>
        <end position="217"/>
    </location>
</feature>
<feature type="domain" description="AHC1-like C2H2 zinc-finger" evidence="2">
    <location>
        <begin position="361"/>
        <end position="410"/>
    </location>
</feature>
<organism evidence="4 6">
    <name type="scientific">Orbilia oligospora</name>
    <name type="common">Nematode-trapping fungus</name>
    <name type="synonym">Arthrobotrys oligospora</name>
    <dbReference type="NCBI Taxonomy" id="2813651"/>
    <lineage>
        <taxon>Eukaryota</taxon>
        <taxon>Fungi</taxon>
        <taxon>Dikarya</taxon>
        <taxon>Ascomycota</taxon>
        <taxon>Pezizomycotina</taxon>
        <taxon>Orbiliomycetes</taxon>
        <taxon>Orbiliales</taxon>
        <taxon>Orbiliaceae</taxon>
        <taxon>Orbilia</taxon>
    </lineage>
</organism>
<dbReference type="Pfam" id="PF25909">
    <property type="entry name" value="zf-C2H2_AHC1"/>
    <property type="match status" value="1"/>
</dbReference>
<evidence type="ECO:0000313" key="4">
    <source>
        <dbReference type="EMBL" id="KAF3123875.1"/>
    </source>
</evidence>
<protein>
    <recommendedName>
        <fullName evidence="2">AHC1-like C2H2 zinc-finger domain-containing protein</fullName>
    </recommendedName>
</protein>
<evidence type="ECO:0000313" key="6">
    <source>
        <dbReference type="Proteomes" id="UP000480548"/>
    </source>
</evidence>
<feature type="compositionally biased region" description="Polar residues" evidence="1">
    <location>
        <begin position="435"/>
        <end position="469"/>
    </location>
</feature>
<feature type="compositionally biased region" description="Pro residues" evidence="1">
    <location>
        <begin position="85"/>
        <end position="99"/>
    </location>
</feature>
<feature type="region of interest" description="Disordered" evidence="1">
    <location>
        <begin position="698"/>
        <end position="771"/>
    </location>
</feature>
<feature type="compositionally biased region" description="Polar residues" evidence="1">
    <location>
        <begin position="53"/>
        <end position="65"/>
    </location>
</feature>
<evidence type="ECO:0000313" key="3">
    <source>
        <dbReference type="EMBL" id="KAF3078199.1"/>
    </source>
</evidence>
<feature type="compositionally biased region" description="Low complexity" evidence="1">
    <location>
        <begin position="472"/>
        <end position="485"/>
    </location>
</feature>
<accession>A0A7C8NLA1</accession>
<dbReference type="EMBL" id="WIQW01000180">
    <property type="protein sequence ID" value="KAF3078199.1"/>
    <property type="molecule type" value="Genomic_DNA"/>
</dbReference>
<feature type="compositionally biased region" description="Polar residues" evidence="1">
    <location>
        <begin position="745"/>
        <end position="755"/>
    </location>
</feature>
<evidence type="ECO:0000256" key="1">
    <source>
        <dbReference type="SAM" id="MobiDB-lite"/>
    </source>
</evidence>
<comment type="caution">
    <text evidence="4">The sequence shown here is derived from an EMBL/GenBank/DDBJ whole genome shotgun (WGS) entry which is preliminary data.</text>
</comment>
<dbReference type="AlphaFoldDB" id="A0A7C8NLA1"/>
<evidence type="ECO:0000259" key="2">
    <source>
        <dbReference type="Pfam" id="PF25909"/>
    </source>
</evidence>
<dbReference type="InterPro" id="IPR058706">
    <property type="entry name" value="zf-C2H2_AHC1-like"/>
</dbReference>
<feature type="region of interest" description="Disordered" evidence="1">
    <location>
        <begin position="427"/>
        <end position="488"/>
    </location>
</feature>
<evidence type="ECO:0000313" key="5">
    <source>
        <dbReference type="Proteomes" id="UP000475325"/>
    </source>
</evidence>
<sequence length="771" mass="82058">MTQQPPTGVDQAGLLIPSQHQHQQPPLPTPLSAGSTPTPVTDGALGHPGATDTIMQDSAPTNAFSPTMLKGIAASALEQPSQSTSPPPHPHPSVQPMPPFLQNQQSIPHPPPPPAHHASHPHLKLATNFSPVLTGKLLPANSYHAESTVLTQQQANMGSQVPKLVGHSTTPSLAPQPLQQQQTAQFTRQLPGTTAGKRPSMRQVSDAQDDMTNAERAARTQKIRDIINEQFGLEILLKHRELQDIEAELGRAEACLEQIRRCSIEEAMEKDGRFDDPSGITLGYAPAPEVMNGPYSRDYRDWLMEERVPPARSRYHDVLAKDQSRNFTIQRRGEPPQPLLPQAGRPQREVAAAAAAAQGQKRSTICLHRQPDGTVVRLTCIDCKRDQFGSMQGFINHCRLAHQRDFQTHDHAAAVCGGPFDLTGFTGSLPPPRTNKASKNVSASAPAGQRSTKSGPNTKPSASKNSATKISAAKAPGAKGLAKNASKTKTSAAAVAVAAVVDESSLMSTGPLTPPLQAEDIALRKTIQTSHLKEYLGKKRIDVDNLDMMVEEAVNRVGIVEEESEADDEAEEEAPVVAPTTKQKKQKATPKATSRATPKVAAATTTMKAGEPQAAPQPEVQPTTPAEIPQVGPPAAVRQPVPTDVAMMDLTIDTSVGNTGNVISANDQITPGSGAVDSAYEGSEAIVDLSEPSIQVVIPARGEEGEQSRPVSRRSNPGSSRQSPRTPVAPTLPTRMGTRAHPSPENESSNTTRYNTRLADAGKASPSPKAG</sequence>
<feature type="compositionally biased region" description="Low complexity" evidence="1">
    <location>
        <begin position="14"/>
        <end position="24"/>
    </location>
</feature>
<dbReference type="Proteomes" id="UP000475325">
    <property type="component" value="Unassembled WGS sequence"/>
</dbReference>
<feature type="region of interest" description="Disordered" evidence="1">
    <location>
        <begin position="561"/>
        <end position="638"/>
    </location>
</feature>
<feature type="compositionally biased region" description="Low complexity" evidence="1">
    <location>
        <begin position="611"/>
        <end position="627"/>
    </location>
</feature>